<evidence type="ECO:0008006" key="5">
    <source>
        <dbReference type="Google" id="ProtNLM"/>
    </source>
</evidence>
<organism evidence="3 4">
    <name type="scientific">Gordonia alkaliphila</name>
    <dbReference type="NCBI Taxonomy" id="1053547"/>
    <lineage>
        <taxon>Bacteria</taxon>
        <taxon>Bacillati</taxon>
        <taxon>Actinomycetota</taxon>
        <taxon>Actinomycetes</taxon>
        <taxon>Mycobacteriales</taxon>
        <taxon>Gordoniaceae</taxon>
        <taxon>Gordonia</taxon>
    </lineage>
</organism>
<feature type="compositionally biased region" description="Basic and acidic residues" evidence="1">
    <location>
        <begin position="321"/>
        <end position="341"/>
    </location>
</feature>
<dbReference type="Proteomes" id="UP001500822">
    <property type="component" value="Unassembled WGS sequence"/>
</dbReference>
<dbReference type="CDD" id="cd21904">
    <property type="entry name" value="TtfA-like"/>
    <property type="match status" value="1"/>
</dbReference>
<keyword evidence="4" id="KW-1185">Reference proteome</keyword>
<proteinExistence type="predicted"/>
<evidence type="ECO:0000256" key="1">
    <source>
        <dbReference type="SAM" id="MobiDB-lite"/>
    </source>
</evidence>
<keyword evidence="2" id="KW-0812">Transmembrane</keyword>
<feature type="transmembrane region" description="Helical" evidence="2">
    <location>
        <begin position="6"/>
        <end position="22"/>
    </location>
</feature>
<protein>
    <recommendedName>
        <fullName evidence="5">Secreted protein</fullName>
    </recommendedName>
</protein>
<keyword evidence="2" id="KW-1133">Transmembrane helix</keyword>
<feature type="compositionally biased region" description="Low complexity" evidence="1">
    <location>
        <begin position="308"/>
        <end position="319"/>
    </location>
</feature>
<sequence length="341" mass="37769">MTTVYFVIAALALIGAGVLLWLDHNRSQQVHHQRAVWGQKHSFKFRDADSKLLTAFHRAAMDVPDHVQVRDVAYGLYAGAEAVVFDLAETATVVAVRRPEASSVSVDLRYEDVLAPAEGDLDLLGAMGSRVMFASNLDAARRICDRRMVALATEAPSYLEIFWNEGNWALGSMPLTTDDERLDVALDTVRRFADLLRVLPPAVDPQDAPAPRDPHGPISDELADEKTDALRDKQGRGRRRLDDDDDADGPLPAAPYSAPTGGPRPSPLDATPRPRRHVEESDDYYDAPRPSRPAPQQRPAHEAQSYERAAPQRPAPMRQRPTRDRLDPPDLPPRGDTHPLD</sequence>
<dbReference type="RefSeq" id="WP_345311980.1">
    <property type="nucleotide sequence ID" value="NZ_BAABIE010000001.1"/>
</dbReference>
<evidence type="ECO:0000313" key="4">
    <source>
        <dbReference type="Proteomes" id="UP001500822"/>
    </source>
</evidence>
<name>A0ABP8YUH8_9ACTN</name>
<dbReference type="InterPro" id="IPR049726">
    <property type="entry name" value="TtfA-like_core"/>
</dbReference>
<keyword evidence="2" id="KW-0472">Membrane</keyword>
<feature type="compositionally biased region" description="Basic and acidic residues" evidence="1">
    <location>
        <begin position="224"/>
        <end position="235"/>
    </location>
</feature>
<accession>A0ABP8YUH8</accession>
<evidence type="ECO:0000256" key="2">
    <source>
        <dbReference type="SAM" id="Phobius"/>
    </source>
</evidence>
<feature type="region of interest" description="Disordered" evidence="1">
    <location>
        <begin position="201"/>
        <end position="341"/>
    </location>
</feature>
<reference evidence="4" key="1">
    <citation type="journal article" date="2019" name="Int. J. Syst. Evol. Microbiol.">
        <title>The Global Catalogue of Microorganisms (GCM) 10K type strain sequencing project: providing services to taxonomists for standard genome sequencing and annotation.</title>
        <authorList>
            <consortium name="The Broad Institute Genomics Platform"/>
            <consortium name="The Broad Institute Genome Sequencing Center for Infectious Disease"/>
            <person name="Wu L."/>
            <person name="Ma J."/>
        </authorList>
    </citation>
    <scope>NUCLEOTIDE SEQUENCE [LARGE SCALE GENOMIC DNA]</scope>
    <source>
        <strain evidence="4">JCM 18077</strain>
    </source>
</reference>
<gene>
    <name evidence="3" type="ORF">GCM10023217_00210</name>
</gene>
<comment type="caution">
    <text evidence="3">The sequence shown here is derived from an EMBL/GenBank/DDBJ whole genome shotgun (WGS) entry which is preliminary data.</text>
</comment>
<evidence type="ECO:0000313" key="3">
    <source>
        <dbReference type="EMBL" id="GAA4737294.1"/>
    </source>
</evidence>
<dbReference type="EMBL" id="BAABIE010000001">
    <property type="protein sequence ID" value="GAA4737294.1"/>
    <property type="molecule type" value="Genomic_DNA"/>
</dbReference>